<evidence type="ECO:0000313" key="5">
    <source>
        <dbReference type="EMBL" id="EMS69330.1"/>
    </source>
</evidence>
<feature type="domain" description="HTH araC/xylS-type" evidence="4">
    <location>
        <begin position="174"/>
        <end position="272"/>
    </location>
</feature>
<protein>
    <submittedName>
        <fullName evidence="5">AraC-type DNA-binding domain-containing protein</fullName>
    </submittedName>
</protein>
<dbReference type="GO" id="GO:0003700">
    <property type="term" value="F:DNA-binding transcription factor activity"/>
    <property type="evidence" value="ECO:0007669"/>
    <property type="project" value="InterPro"/>
</dbReference>
<evidence type="ECO:0000256" key="2">
    <source>
        <dbReference type="ARBA" id="ARBA00023125"/>
    </source>
</evidence>
<keyword evidence="6" id="KW-1185">Reference proteome</keyword>
<dbReference type="Gene3D" id="2.60.120.280">
    <property type="entry name" value="Regulatory protein AraC"/>
    <property type="match status" value="1"/>
</dbReference>
<dbReference type="Pfam" id="PF12833">
    <property type="entry name" value="HTH_18"/>
    <property type="match status" value="1"/>
</dbReference>
<dbReference type="Proteomes" id="UP000014155">
    <property type="component" value="Unassembled WGS sequence"/>
</dbReference>
<evidence type="ECO:0000259" key="4">
    <source>
        <dbReference type="PROSITE" id="PS01124"/>
    </source>
</evidence>
<evidence type="ECO:0000256" key="3">
    <source>
        <dbReference type="ARBA" id="ARBA00023163"/>
    </source>
</evidence>
<evidence type="ECO:0000313" key="6">
    <source>
        <dbReference type="Proteomes" id="UP000014155"/>
    </source>
</evidence>
<dbReference type="eggNOG" id="COG2207">
    <property type="taxonomic scope" value="Bacteria"/>
</dbReference>
<dbReference type="PANTHER" id="PTHR43280:SF30">
    <property type="entry name" value="MMSAB OPERON REGULATORY PROTEIN"/>
    <property type="match status" value="1"/>
</dbReference>
<dbReference type="CDD" id="cd06986">
    <property type="entry name" value="cupin_MmsR-like_N"/>
    <property type="match status" value="1"/>
</dbReference>
<proteinExistence type="predicted"/>
<dbReference type="Gene3D" id="1.10.10.60">
    <property type="entry name" value="Homeodomain-like"/>
    <property type="match status" value="2"/>
</dbReference>
<dbReference type="PANTHER" id="PTHR43280">
    <property type="entry name" value="ARAC-FAMILY TRANSCRIPTIONAL REGULATOR"/>
    <property type="match status" value="1"/>
</dbReference>
<evidence type="ECO:0000256" key="1">
    <source>
        <dbReference type="ARBA" id="ARBA00023015"/>
    </source>
</evidence>
<dbReference type="AlphaFoldDB" id="S0FF63"/>
<dbReference type="InterPro" id="IPR003313">
    <property type="entry name" value="AraC-bd"/>
</dbReference>
<dbReference type="InterPro" id="IPR018060">
    <property type="entry name" value="HTH_AraC"/>
</dbReference>
<accession>S0FF63</accession>
<dbReference type="InterPro" id="IPR009057">
    <property type="entry name" value="Homeodomain-like_sf"/>
</dbReference>
<dbReference type="InterPro" id="IPR037923">
    <property type="entry name" value="HTH-like"/>
</dbReference>
<keyword evidence="1" id="KW-0805">Transcription regulation</keyword>
<dbReference type="RefSeq" id="WP_004630669.1">
    <property type="nucleotide sequence ID" value="NZ_AORV01000068.1"/>
</dbReference>
<dbReference type="PATRIC" id="fig|1195236.3.peg.5220"/>
<dbReference type="InterPro" id="IPR018062">
    <property type="entry name" value="HTH_AraC-typ_CS"/>
</dbReference>
<dbReference type="PRINTS" id="PR00032">
    <property type="entry name" value="HTHARAC"/>
</dbReference>
<reference evidence="5 6" key="1">
    <citation type="journal article" date="2013" name="Genome Announc.">
        <title>Draft Genome Sequence of the Cellulolytic, Mesophilic, Anaerobic Bacterium Clostridium termitidis Strain CT1112 (DSM 5398).</title>
        <authorList>
            <person name="Lal S."/>
            <person name="Ramachandran U."/>
            <person name="Zhang X."/>
            <person name="Munir R."/>
            <person name="Sparling R."/>
            <person name="Levin D.B."/>
        </authorList>
    </citation>
    <scope>NUCLEOTIDE SEQUENCE [LARGE SCALE GENOMIC DNA]</scope>
    <source>
        <strain evidence="5 6">CT1112</strain>
    </source>
</reference>
<dbReference type="SMART" id="SM00342">
    <property type="entry name" value="HTH_ARAC"/>
    <property type="match status" value="1"/>
</dbReference>
<name>S0FF63_RUMCE</name>
<gene>
    <name evidence="5" type="ORF">CTER_5027</name>
</gene>
<organism evidence="5 6">
    <name type="scientific">Ruminiclostridium cellobioparum subsp. termitidis CT1112</name>
    <dbReference type="NCBI Taxonomy" id="1195236"/>
    <lineage>
        <taxon>Bacteria</taxon>
        <taxon>Bacillati</taxon>
        <taxon>Bacillota</taxon>
        <taxon>Clostridia</taxon>
        <taxon>Eubacteriales</taxon>
        <taxon>Oscillospiraceae</taxon>
        <taxon>Ruminiclostridium</taxon>
    </lineage>
</organism>
<dbReference type="PROSITE" id="PS01124">
    <property type="entry name" value="HTH_ARAC_FAMILY_2"/>
    <property type="match status" value="1"/>
</dbReference>
<dbReference type="InterPro" id="IPR020449">
    <property type="entry name" value="Tscrpt_reg_AraC-type_HTH"/>
</dbReference>
<comment type="caution">
    <text evidence="5">The sequence shown here is derived from an EMBL/GenBank/DDBJ whole genome shotgun (WGS) entry which is preliminary data.</text>
</comment>
<dbReference type="Pfam" id="PF02311">
    <property type="entry name" value="AraC_binding"/>
    <property type="match status" value="1"/>
</dbReference>
<dbReference type="EMBL" id="AORV01000068">
    <property type="protein sequence ID" value="EMS69330.1"/>
    <property type="molecule type" value="Genomic_DNA"/>
</dbReference>
<dbReference type="STRING" id="1195236.CTER_5027"/>
<keyword evidence="3" id="KW-0804">Transcription</keyword>
<sequence length="276" mass="32592">MADFQYGSNRENYDLGLYHCGMEVCRPGHYYGPAVRDHYLIHYIMDGKGIFKYGEKIYRLEKGQGFLICPGKVTYYQADTTDPWSYCWVGFTGYKAPYYLEQARLNQEEPVFGYDRDSALADCILQMVETYETNIWNETKILSLLYLFLTYLIDEAGIQPINRQIENRQEFYVKKVIEYVEMNYSRKIKISDIAAYIGLDRSYLGSVFREYTQKSLQQFLLEYRMNKACLLMRDRELAISDISRSVGYDDPLLFSKMFKRVKGKSPKQFRAYQPHT</sequence>
<dbReference type="PROSITE" id="PS00041">
    <property type="entry name" value="HTH_ARAC_FAMILY_1"/>
    <property type="match status" value="1"/>
</dbReference>
<dbReference type="SUPFAM" id="SSF46689">
    <property type="entry name" value="Homeodomain-like"/>
    <property type="match status" value="2"/>
</dbReference>
<keyword evidence="2 5" id="KW-0238">DNA-binding</keyword>
<dbReference type="GO" id="GO:0043565">
    <property type="term" value="F:sequence-specific DNA binding"/>
    <property type="evidence" value="ECO:0007669"/>
    <property type="project" value="InterPro"/>
</dbReference>
<dbReference type="SUPFAM" id="SSF51215">
    <property type="entry name" value="Regulatory protein AraC"/>
    <property type="match status" value="1"/>
</dbReference>